<evidence type="ECO:0000313" key="2">
    <source>
        <dbReference type="EMBL" id="JAO04258.1"/>
    </source>
</evidence>
<sequence length="225" mass="26456">MKDLLLEILTDLKDVEFCKFKWFLQLTQFQQVLPQIPWSNLQFSNRTELVSMMWSSCGDRCLALTQEVLMDLDRSDLVDKLPLDASSSKGKLSLMDFWPELKQKVKQMESVIKMLLEEFDDLTLQDVKDIRNTLSWDLDDCPYLSIYWRLLAMNADLQETVLLLVQTFSQRPVDKMQELLSRMRRPDLEFALIKSTEKKSVVGKWKSAPIQKVRNNPDQRSKFII</sequence>
<proteinExistence type="predicted"/>
<dbReference type="SMART" id="SM01289">
    <property type="entry name" value="PYRIN"/>
    <property type="match status" value="1"/>
</dbReference>
<accession>A0A0S7EN78</accession>
<dbReference type="EMBL" id="GBYX01477429">
    <property type="protein sequence ID" value="JAO04258.1"/>
    <property type="molecule type" value="Transcribed_RNA"/>
</dbReference>
<dbReference type="Pfam" id="PF02758">
    <property type="entry name" value="PYRIN"/>
    <property type="match status" value="1"/>
</dbReference>
<feature type="domain" description="Pyrin" evidence="1">
    <location>
        <begin position="1"/>
        <end position="83"/>
    </location>
</feature>
<dbReference type="AlphaFoldDB" id="A0A0S7EN78"/>
<protein>
    <submittedName>
        <fullName evidence="2">PPUP9740</fullName>
    </submittedName>
</protein>
<evidence type="ECO:0000259" key="1">
    <source>
        <dbReference type="SMART" id="SM01289"/>
    </source>
</evidence>
<name>A0A0S7EN78_9TELE</name>
<dbReference type="SUPFAM" id="SSF47986">
    <property type="entry name" value="DEATH domain"/>
    <property type="match status" value="1"/>
</dbReference>
<reference evidence="2" key="1">
    <citation type="submission" date="2014-12" db="EMBL/GenBank/DDBJ databases">
        <title>Parallel Evolution in Life History Adaptation Evident in the Tissue-Specific Poeciliopsis prolifica transcriptome.</title>
        <authorList>
            <person name="Jue N.K."/>
            <person name="Foley R.J."/>
            <person name="Obergfell C."/>
            <person name="Reznick D.N."/>
            <person name="O'Neill R.J."/>
            <person name="O'Neill M.J."/>
        </authorList>
    </citation>
    <scope>NUCLEOTIDE SEQUENCE</scope>
</reference>
<dbReference type="InterPro" id="IPR011029">
    <property type="entry name" value="DEATH-like_dom_sf"/>
</dbReference>
<dbReference type="Gene3D" id="1.10.533.10">
    <property type="entry name" value="Death Domain, Fas"/>
    <property type="match status" value="2"/>
</dbReference>
<dbReference type="InterPro" id="IPR004020">
    <property type="entry name" value="DAPIN"/>
</dbReference>
<gene>
    <name evidence="2" type="primary">PPUP9740</name>
</gene>
<organism evidence="2">
    <name type="scientific">Poeciliopsis prolifica</name>
    <name type="common">blackstripe livebearer</name>
    <dbReference type="NCBI Taxonomy" id="188132"/>
    <lineage>
        <taxon>Eukaryota</taxon>
        <taxon>Metazoa</taxon>
        <taxon>Chordata</taxon>
        <taxon>Craniata</taxon>
        <taxon>Vertebrata</taxon>
        <taxon>Euteleostomi</taxon>
        <taxon>Actinopterygii</taxon>
        <taxon>Neopterygii</taxon>
        <taxon>Teleostei</taxon>
        <taxon>Neoteleostei</taxon>
        <taxon>Acanthomorphata</taxon>
        <taxon>Ovalentaria</taxon>
        <taxon>Atherinomorphae</taxon>
        <taxon>Cyprinodontiformes</taxon>
        <taxon>Poeciliidae</taxon>
        <taxon>Poeciliinae</taxon>
        <taxon>Poeciliopsis</taxon>
    </lineage>
</organism>